<proteinExistence type="predicted"/>
<accession>A0AAD2CRL7</accession>
<comment type="caution">
    <text evidence="2">The sequence shown here is derived from an EMBL/GenBank/DDBJ whole genome shotgun (WGS) entry which is preliminary data.</text>
</comment>
<reference evidence="2" key="1">
    <citation type="submission" date="2023-08" db="EMBL/GenBank/DDBJ databases">
        <authorList>
            <person name="Audoor S."/>
            <person name="Bilcke G."/>
        </authorList>
    </citation>
    <scope>NUCLEOTIDE SEQUENCE</scope>
</reference>
<evidence type="ECO:0000256" key="1">
    <source>
        <dbReference type="SAM" id="MobiDB-lite"/>
    </source>
</evidence>
<dbReference type="AlphaFoldDB" id="A0AAD2CRL7"/>
<feature type="compositionally biased region" description="Basic and acidic residues" evidence="1">
    <location>
        <begin position="318"/>
        <end position="327"/>
    </location>
</feature>
<evidence type="ECO:0000313" key="3">
    <source>
        <dbReference type="Proteomes" id="UP001295423"/>
    </source>
</evidence>
<feature type="region of interest" description="Disordered" evidence="1">
    <location>
        <begin position="375"/>
        <end position="407"/>
    </location>
</feature>
<feature type="region of interest" description="Disordered" evidence="1">
    <location>
        <begin position="310"/>
        <end position="333"/>
    </location>
</feature>
<feature type="region of interest" description="Disordered" evidence="1">
    <location>
        <begin position="203"/>
        <end position="223"/>
    </location>
</feature>
<organism evidence="2 3">
    <name type="scientific">Cylindrotheca closterium</name>
    <dbReference type="NCBI Taxonomy" id="2856"/>
    <lineage>
        <taxon>Eukaryota</taxon>
        <taxon>Sar</taxon>
        <taxon>Stramenopiles</taxon>
        <taxon>Ochrophyta</taxon>
        <taxon>Bacillariophyta</taxon>
        <taxon>Bacillariophyceae</taxon>
        <taxon>Bacillariophycidae</taxon>
        <taxon>Bacillariales</taxon>
        <taxon>Bacillariaceae</taxon>
        <taxon>Cylindrotheca</taxon>
    </lineage>
</organism>
<name>A0AAD2CRL7_9STRA</name>
<dbReference type="Proteomes" id="UP001295423">
    <property type="component" value="Unassembled WGS sequence"/>
</dbReference>
<protein>
    <submittedName>
        <fullName evidence="2">Uncharacterized protein</fullName>
    </submittedName>
</protein>
<keyword evidence="3" id="KW-1185">Reference proteome</keyword>
<sequence length="481" mass="52884">SKPYKGTKLQDLEQFNEKGVLLQYRHKSYHHDRLRNRPDGQTCPRATHTPKDITGDKLCSCRLRLCIHSSKKAGDQSYIYISCKGDTLHKYHAKPTAELPIKAHNLTAEAQQIVCAQQKAAVTGTQSRKTLLELKHDYVSRSATRSVMITSPEYIAAKAANGANLSAADFIQWLPTQAGNPEVNLHYTVLSYEMTPTNGDLVQGTISNPKGRRSKTNPPPNTKTVMRNLTYSNTLRSPVPGDKPVATSHTPSISADTITQREDLHAIVQPTNVANLSVVKLVEGNSMVSRDSNRSLFILAQQHKQQAKVLSHFSQSRPNEKATPTKDKTRKPTPLPIREAIEAKAIKAVCSKFVRAKAMPGGVGDTTKNVSKAIRPQKTGDTTKNATEVIRPPGLETPATTKPPPRGLYSISNVSIEEKEKNVFARSAEVEAGLKTVAPMHQLITEAEEHMKTLQHTILLSGNRVMLGAAWMDENNGSIVH</sequence>
<feature type="non-terminal residue" evidence="2">
    <location>
        <position position="1"/>
    </location>
</feature>
<gene>
    <name evidence="2" type="ORF">CYCCA115_LOCUS7179</name>
</gene>
<dbReference type="EMBL" id="CAKOGP040000945">
    <property type="protein sequence ID" value="CAJ1940702.1"/>
    <property type="molecule type" value="Genomic_DNA"/>
</dbReference>
<evidence type="ECO:0000313" key="2">
    <source>
        <dbReference type="EMBL" id="CAJ1940702.1"/>
    </source>
</evidence>